<evidence type="ECO:0000313" key="2">
    <source>
        <dbReference type="Proteomes" id="UP000253857"/>
    </source>
</evidence>
<reference evidence="1 2" key="1">
    <citation type="journal article" date="2018" name="Elife">
        <title>Discovery and characterization of a prevalent human gut bacterial enzyme sufficient for the inactivation of a family of plant toxins.</title>
        <authorList>
            <person name="Koppel N."/>
            <person name="Bisanz J.E."/>
            <person name="Pandelia M.E."/>
            <person name="Turnbaugh P.J."/>
            <person name="Balskus E.P."/>
        </authorList>
    </citation>
    <scope>NUCLEOTIDE SEQUENCE [LARGE SCALE GENOMIC DNA]</scope>
    <source>
        <strain evidence="1 2">FAA1-1-60AUCSF</strain>
    </source>
</reference>
<comment type="caution">
    <text evidence="1">The sequence shown here is derived from an EMBL/GenBank/DDBJ whole genome shotgun (WGS) entry which is preliminary data.</text>
</comment>
<protein>
    <submittedName>
        <fullName evidence="1">Uncharacterized protein</fullName>
    </submittedName>
</protein>
<sequence length="118" mass="12736">MHMATIAEARLKTRKDVLKLTIGEGDEELTVSILPPTKAMYEDMTALCGVLARVASGEDECADLGDLLSVVANVMSNNTSLTRVSAERLEAEGFDVVDVLEFANAFACFVKELAKPKN</sequence>
<proteinExistence type="predicted"/>
<dbReference type="Proteomes" id="UP000253857">
    <property type="component" value="Unassembled WGS sequence"/>
</dbReference>
<organism evidence="1 2">
    <name type="scientific">Eggerthella lenta</name>
    <name type="common">Eubacterium lentum</name>
    <dbReference type="NCBI Taxonomy" id="84112"/>
    <lineage>
        <taxon>Bacteria</taxon>
        <taxon>Bacillati</taxon>
        <taxon>Actinomycetota</taxon>
        <taxon>Coriobacteriia</taxon>
        <taxon>Eggerthellales</taxon>
        <taxon>Eggerthellaceae</taxon>
        <taxon>Eggerthella</taxon>
    </lineage>
</organism>
<gene>
    <name evidence="1" type="ORF">C1871_00770</name>
</gene>
<dbReference type="EMBL" id="PPTY01000001">
    <property type="protein sequence ID" value="RDB89035.1"/>
    <property type="molecule type" value="Genomic_DNA"/>
</dbReference>
<evidence type="ECO:0000313" key="1">
    <source>
        <dbReference type="EMBL" id="RDB89035.1"/>
    </source>
</evidence>
<dbReference type="AlphaFoldDB" id="A0A369NC71"/>
<accession>A0A369NC71</accession>
<name>A0A369NC71_EGGLN</name>